<keyword evidence="1" id="KW-0368">Histidine biosynthesis</keyword>
<dbReference type="GO" id="GO:0006427">
    <property type="term" value="P:histidyl-tRNA aminoacylation"/>
    <property type="evidence" value="ECO:0007669"/>
    <property type="project" value="TreeGrafter"/>
</dbReference>
<dbReference type="InterPro" id="IPR041715">
    <property type="entry name" value="HisRS-like_core"/>
</dbReference>
<dbReference type="GO" id="GO:0000105">
    <property type="term" value="P:L-histidine biosynthetic process"/>
    <property type="evidence" value="ECO:0007669"/>
    <property type="project" value="UniProtKB-KW"/>
</dbReference>
<comment type="caution">
    <text evidence="4">The sequence shown here is derived from an EMBL/GenBank/DDBJ whole genome shotgun (WGS) entry which is preliminary data.</text>
</comment>
<dbReference type="Pfam" id="PF13393">
    <property type="entry name" value="tRNA-synt_His"/>
    <property type="match status" value="1"/>
</dbReference>
<dbReference type="PANTHER" id="PTHR43707:SF6">
    <property type="entry name" value="ATP PHOSPHORIBOSYLTRANSFERASE REGULATORY SUBUNIT"/>
    <property type="match status" value="1"/>
</dbReference>
<dbReference type="AlphaFoldDB" id="A0AAW6U6N2"/>
<organism evidence="4 5">
    <name type="scientific">Peloplasma aerotolerans</name>
    <dbReference type="NCBI Taxonomy" id="3044389"/>
    <lineage>
        <taxon>Bacteria</taxon>
        <taxon>Bacillati</taxon>
        <taxon>Mycoplasmatota</taxon>
        <taxon>Mollicutes</taxon>
        <taxon>Acholeplasmatales</taxon>
        <taxon>Acholeplasmataceae</taxon>
        <taxon>Peloplasma</taxon>
    </lineage>
</organism>
<protein>
    <submittedName>
        <fullName evidence="4">ATP phosphoribosyltransferase regulatory subunit</fullName>
    </submittedName>
</protein>
<dbReference type="GO" id="GO:0005737">
    <property type="term" value="C:cytoplasm"/>
    <property type="evidence" value="ECO:0007669"/>
    <property type="project" value="InterPro"/>
</dbReference>
<keyword evidence="4" id="KW-0808">Transferase</keyword>
<evidence type="ECO:0000256" key="1">
    <source>
        <dbReference type="ARBA" id="ARBA00023102"/>
    </source>
</evidence>
<dbReference type="GO" id="GO:0004821">
    <property type="term" value="F:histidine-tRNA ligase activity"/>
    <property type="evidence" value="ECO:0007669"/>
    <property type="project" value="TreeGrafter"/>
</dbReference>
<dbReference type="PANTHER" id="PTHR43707">
    <property type="entry name" value="HISTIDYL-TRNA SYNTHETASE"/>
    <property type="match status" value="1"/>
</dbReference>
<name>A0AAW6U6N2_9MOLU</name>
<evidence type="ECO:0000259" key="3">
    <source>
        <dbReference type="Pfam" id="PF13393"/>
    </source>
</evidence>
<feature type="binding site" evidence="2">
    <location>
        <position position="119"/>
    </location>
    <ligand>
        <name>L-histidine</name>
        <dbReference type="ChEBI" id="CHEBI:57595"/>
    </ligand>
</feature>
<keyword evidence="5" id="KW-1185">Reference proteome</keyword>
<dbReference type="EMBL" id="JASCXW010000039">
    <property type="protein sequence ID" value="MDI6453621.1"/>
    <property type="molecule type" value="Genomic_DNA"/>
</dbReference>
<dbReference type="Proteomes" id="UP001431532">
    <property type="component" value="Unassembled WGS sequence"/>
</dbReference>
<dbReference type="InterPro" id="IPR004516">
    <property type="entry name" value="HisRS/HisZ"/>
</dbReference>
<proteinExistence type="predicted"/>
<dbReference type="GO" id="GO:0016757">
    <property type="term" value="F:glycosyltransferase activity"/>
    <property type="evidence" value="ECO:0007669"/>
    <property type="project" value="UniProtKB-KW"/>
</dbReference>
<evidence type="ECO:0000256" key="2">
    <source>
        <dbReference type="PIRSR" id="PIRSR001549-1"/>
    </source>
</evidence>
<dbReference type="RefSeq" id="WP_282840060.1">
    <property type="nucleotide sequence ID" value="NZ_JASCXW010000039.1"/>
</dbReference>
<dbReference type="InterPro" id="IPR045864">
    <property type="entry name" value="aa-tRNA-synth_II/BPL/LPL"/>
</dbReference>
<feature type="binding site" evidence="2">
    <location>
        <position position="115"/>
    </location>
    <ligand>
        <name>L-histidine</name>
        <dbReference type="ChEBI" id="CHEBI:57595"/>
    </ligand>
</feature>
<keyword evidence="1" id="KW-0028">Amino-acid biosynthesis</keyword>
<evidence type="ECO:0000313" key="4">
    <source>
        <dbReference type="EMBL" id="MDI6453621.1"/>
    </source>
</evidence>
<accession>A0AAW6U6N2</accession>
<dbReference type="SUPFAM" id="SSF55681">
    <property type="entry name" value="Class II aaRS and biotin synthetases"/>
    <property type="match status" value="1"/>
</dbReference>
<feature type="domain" description="Class II Histidinyl-tRNA synthetase (HisRS)-like catalytic core" evidence="3">
    <location>
        <begin position="17"/>
        <end position="309"/>
    </location>
</feature>
<feature type="binding site" evidence="2">
    <location>
        <begin position="74"/>
        <end position="76"/>
    </location>
    <ligand>
        <name>L-histidine</name>
        <dbReference type="ChEBI" id="CHEBI:57595"/>
    </ligand>
</feature>
<dbReference type="PIRSF" id="PIRSF001549">
    <property type="entry name" value="His-tRNA_synth"/>
    <property type="match status" value="1"/>
</dbReference>
<reference evidence="4" key="1">
    <citation type="submission" date="2023-05" db="EMBL/GenBank/DDBJ databases">
        <title>Mariniplasma microaerophilum sp. nov., a novel anaerobic mollicute isolated from terrestrial mud volcano, Taman Peninsula, Russia.</title>
        <authorList>
            <person name="Khomyakova M.A."/>
            <person name="Merkel A.Y."/>
            <person name="Slobodkin A.I."/>
        </authorList>
    </citation>
    <scope>NUCLEOTIDE SEQUENCE</scope>
    <source>
        <strain evidence="4">M4Ah</strain>
    </source>
</reference>
<sequence length="315" mass="37073">MQFTNIKEEIKYLNFRYELNQKLEKLVYEKGYIKVEPDYFEPYDWFINMNKRVNKNELVKLLNNDGSISILRPDVTSNIIKQVIPKIENDEIMKMFYLSTTFSQRSSKRIEETKQFGVEYLGSRETADIEVMSLIMHIFESFNKRFLLEIGNQKFIEELIRSLRINLDQERILKSIIFDKNHPELMQFIKTQVSTEINTHLISSIFELQGSLKSILKRLEEYVINSDLKKAIEELKTLNEKLLENDNNQMITYDLSLISKYDYYDGITFKGYLENVPTPILSGGRYDQMTKQFGKIIPATGFSLNLSELIKAVIT</sequence>
<feature type="binding site" evidence="2">
    <location>
        <begin position="263"/>
        <end position="264"/>
    </location>
    <ligand>
        <name>L-histidine</name>
        <dbReference type="ChEBI" id="CHEBI:57595"/>
    </ligand>
</feature>
<keyword evidence="4" id="KW-0328">Glycosyltransferase</keyword>
<gene>
    <name evidence="4" type="ORF">QJ521_08590</name>
</gene>
<evidence type="ECO:0000313" key="5">
    <source>
        <dbReference type="Proteomes" id="UP001431532"/>
    </source>
</evidence>
<dbReference type="Gene3D" id="3.30.930.10">
    <property type="entry name" value="Bira Bifunctional Protein, Domain 2"/>
    <property type="match status" value="1"/>
</dbReference>